<organism evidence="1 2">
    <name type="scientific">Pseudoxanthomonas daejeonensis</name>
    <dbReference type="NCBI Taxonomy" id="266062"/>
    <lineage>
        <taxon>Bacteria</taxon>
        <taxon>Pseudomonadati</taxon>
        <taxon>Pseudomonadota</taxon>
        <taxon>Gammaproteobacteria</taxon>
        <taxon>Lysobacterales</taxon>
        <taxon>Lysobacteraceae</taxon>
        <taxon>Pseudoxanthomonas</taxon>
    </lineage>
</organism>
<evidence type="ECO:0000313" key="1">
    <source>
        <dbReference type="EMBL" id="KAF1696855.1"/>
    </source>
</evidence>
<dbReference type="InterPro" id="IPR010836">
    <property type="entry name" value="SapC"/>
</dbReference>
<dbReference type="Pfam" id="PF07277">
    <property type="entry name" value="SapC"/>
    <property type="match status" value="1"/>
</dbReference>
<keyword evidence="2" id="KW-1185">Reference proteome</keyword>
<reference evidence="1 2" key="1">
    <citation type="submission" date="2017-10" db="EMBL/GenBank/DDBJ databases">
        <title>Whole genome sequencing of members of genus Pseudoxanthomonas.</title>
        <authorList>
            <person name="Kumar S."/>
            <person name="Bansal K."/>
            <person name="Kaur A."/>
            <person name="Patil P."/>
            <person name="Sharma S."/>
            <person name="Patil P.B."/>
        </authorList>
    </citation>
    <scope>NUCLEOTIDE SEQUENCE [LARGE SCALE GENOMIC DNA]</scope>
    <source>
        <strain evidence="1 2">DSM 17801</strain>
    </source>
</reference>
<name>A0ABQ6ZAF8_9GAMM</name>
<protein>
    <submittedName>
        <fullName evidence="1">SapC family protein</fullName>
    </submittedName>
</protein>
<gene>
    <name evidence="1" type="ORF">CSC65_02100</name>
</gene>
<comment type="caution">
    <text evidence="1">The sequence shown here is derived from an EMBL/GenBank/DDBJ whole genome shotgun (WGS) entry which is preliminary data.</text>
</comment>
<dbReference type="Proteomes" id="UP000788419">
    <property type="component" value="Unassembled WGS sequence"/>
</dbReference>
<sequence>MWCPTRTAPRSCCRSSCAEQPQKNGIRRSNTMSNQLLLYKQITALNRDSHRQLRLRQAEDARFAASTHLVPLAGVEFFQAARHYPILFVGDGANASPIALLGLKSGQNGFVDEAGQWQGSAYVPAFVRRYPFVLAQADQENFTVCFDREFPGWNEQEGQALFDAEGKNSAYLDEMIRFLHNFTAEMERTRQFVAKLAEFELLAPRSLRLNHSNGESFVLSDFVAVDEEKFLKLPDKKVLALNKAGYLGWVYAHLMSLGNANTLFERHVAGLKAATQGAEPTSH</sequence>
<proteinExistence type="predicted"/>
<accession>A0ABQ6ZAF8</accession>
<evidence type="ECO:0000313" key="2">
    <source>
        <dbReference type="Proteomes" id="UP000788419"/>
    </source>
</evidence>
<dbReference type="EMBL" id="PDWN01000002">
    <property type="protein sequence ID" value="KAF1696855.1"/>
    <property type="molecule type" value="Genomic_DNA"/>
</dbReference>